<dbReference type="Proteomes" id="UP001390669">
    <property type="component" value="Unassembled WGS sequence"/>
</dbReference>
<dbReference type="EMBL" id="JAYMRW010000017">
    <property type="protein sequence ID" value="MEM5451866.1"/>
    <property type="molecule type" value="Genomic_DNA"/>
</dbReference>
<feature type="domain" description="DUF4224" evidence="1">
    <location>
        <begin position="23"/>
        <end position="64"/>
    </location>
</feature>
<reference evidence="2 3" key="1">
    <citation type="submission" date="2024-01" db="EMBL/GenBank/DDBJ databases">
        <title>The diversity of rhizobia nodulating Mimosa spp. in eleven states of Brazil covering several biomes is determined by host plant, location, and edaphic factors.</title>
        <authorList>
            <person name="Rouws L."/>
            <person name="Barauna A."/>
            <person name="Beukes C."/>
            <person name="De Faria S.M."/>
            <person name="Gross E."/>
            <person name="Dos Reis Junior F.B."/>
            <person name="Simon M."/>
            <person name="Maluk M."/>
            <person name="Odee D.W."/>
            <person name="Kenicer G."/>
            <person name="Young J.P.W."/>
            <person name="Reis V.M."/>
            <person name="Zilli J."/>
            <person name="James E.K."/>
        </authorList>
    </citation>
    <scope>NUCLEOTIDE SEQUENCE [LARGE SCALE GENOMIC DNA]</scope>
    <source>
        <strain evidence="2 3">JPY164</strain>
    </source>
</reference>
<organism evidence="2 3">
    <name type="scientific">Paraburkholderia guartelaensis</name>
    <dbReference type="NCBI Taxonomy" id="2546446"/>
    <lineage>
        <taxon>Bacteria</taxon>
        <taxon>Pseudomonadati</taxon>
        <taxon>Pseudomonadota</taxon>
        <taxon>Betaproteobacteria</taxon>
        <taxon>Burkholderiales</taxon>
        <taxon>Burkholderiaceae</taxon>
        <taxon>Paraburkholderia</taxon>
    </lineage>
</organism>
<evidence type="ECO:0000313" key="2">
    <source>
        <dbReference type="EMBL" id="MEM5451866.1"/>
    </source>
</evidence>
<gene>
    <name evidence="2" type="ORF">VSR33_30800</name>
</gene>
<dbReference type="Pfam" id="PF13986">
    <property type="entry name" value="DUF4224"/>
    <property type="match status" value="1"/>
</dbReference>
<evidence type="ECO:0000313" key="3">
    <source>
        <dbReference type="Proteomes" id="UP001390669"/>
    </source>
</evidence>
<accession>A0ABU9SKJ2</accession>
<dbReference type="RefSeq" id="WP_368661955.1">
    <property type="nucleotide sequence ID" value="NZ_JAYMRW010000017.1"/>
</dbReference>
<comment type="caution">
    <text evidence="2">The sequence shown here is derived from an EMBL/GenBank/DDBJ whole genome shotgun (WGS) entry which is preliminary data.</text>
</comment>
<dbReference type="InterPro" id="IPR025319">
    <property type="entry name" value="DUF4224"/>
</dbReference>
<keyword evidence="3" id="KW-1185">Reference proteome</keyword>
<evidence type="ECO:0000259" key="1">
    <source>
        <dbReference type="Pfam" id="PF13986"/>
    </source>
</evidence>
<name>A0ABU9SKJ2_9BURK</name>
<sequence>MYLLFAMKMTMQQYSGCGGMYLGRQELRELTGTPIRMRQILWLVQQGWPHVVDVHGRVLVARTFHDKRMGIIDSKLARTPRTAVSTPLNLGAV</sequence>
<proteinExistence type="predicted"/>
<protein>
    <submittedName>
        <fullName evidence="2">DUF4224 domain-containing protein</fullName>
    </submittedName>
</protein>